<dbReference type="EMBL" id="BTGU01000040">
    <property type="protein sequence ID" value="GMN52106.1"/>
    <property type="molecule type" value="Genomic_DNA"/>
</dbReference>
<evidence type="ECO:0000313" key="1">
    <source>
        <dbReference type="EMBL" id="GMN52106.1"/>
    </source>
</evidence>
<reference evidence="1" key="1">
    <citation type="submission" date="2023-07" db="EMBL/GenBank/DDBJ databases">
        <title>draft genome sequence of fig (Ficus carica).</title>
        <authorList>
            <person name="Takahashi T."/>
            <person name="Nishimura K."/>
        </authorList>
    </citation>
    <scope>NUCLEOTIDE SEQUENCE</scope>
</reference>
<proteinExistence type="predicted"/>
<gene>
    <name evidence="1" type="ORF">TIFTF001_021251</name>
</gene>
<sequence length="72" mass="8110">MRMIQVRDLILEEYATDSVPIGGQVDVNADYMLGVGVDDTGLSTGRQQNASKRGAMNQLREMLADDMWDRYQ</sequence>
<keyword evidence="2" id="KW-1185">Reference proteome</keyword>
<evidence type="ECO:0000313" key="2">
    <source>
        <dbReference type="Proteomes" id="UP001187192"/>
    </source>
</evidence>
<organism evidence="1 2">
    <name type="scientific">Ficus carica</name>
    <name type="common">Common fig</name>
    <dbReference type="NCBI Taxonomy" id="3494"/>
    <lineage>
        <taxon>Eukaryota</taxon>
        <taxon>Viridiplantae</taxon>
        <taxon>Streptophyta</taxon>
        <taxon>Embryophyta</taxon>
        <taxon>Tracheophyta</taxon>
        <taxon>Spermatophyta</taxon>
        <taxon>Magnoliopsida</taxon>
        <taxon>eudicotyledons</taxon>
        <taxon>Gunneridae</taxon>
        <taxon>Pentapetalae</taxon>
        <taxon>rosids</taxon>
        <taxon>fabids</taxon>
        <taxon>Rosales</taxon>
        <taxon>Moraceae</taxon>
        <taxon>Ficeae</taxon>
        <taxon>Ficus</taxon>
    </lineage>
</organism>
<protein>
    <submittedName>
        <fullName evidence="1">Uncharacterized protein</fullName>
    </submittedName>
</protein>
<dbReference type="Proteomes" id="UP001187192">
    <property type="component" value="Unassembled WGS sequence"/>
</dbReference>
<comment type="caution">
    <text evidence="1">The sequence shown here is derived from an EMBL/GenBank/DDBJ whole genome shotgun (WGS) entry which is preliminary data.</text>
</comment>
<dbReference type="AlphaFoldDB" id="A0AA88DDG1"/>
<accession>A0AA88DDG1</accession>
<name>A0AA88DDG1_FICCA</name>